<dbReference type="InterPro" id="IPR003795">
    <property type="entry name" value="DUF192"/>
</dbReference>
<gene>
    <name evidence="1" type="ORF">METZ01_LOCUS377432</name>
</gene>
<dbReference type="AlphaFoldDB" id="A0A382TSX8"/>
<evidence type="ECO:0008006" key="2">
    <source>
        <dbReference type="Google" id="ProtNLM"/>
    </source>
</evidence>
<sequence length="125" mass="14214">MEKTSITVDGHTIQVELAKTPAEHMRGLMDRRELGQSHGMLFIYPVSYRVSMWMKNTYLPLSVAFINDSRQIVHIADMHPQTTKIHRSPAAVRYALEVNLGWFETNNVKPGALMRFGITGDSISR</sequence>
<reference evidence="1" key="1">
    <citation type="submission" date="2018-05" db="EMBL/GenBank/DDBJ databases">
        <authorList>
            <person name="Lanie J.A."/>
            <person name="Ng W.-L."/>
            <person name="Kazmierczak K.M."/>
            <person name="Andrzejewski T.M."/>
            <person name="Davidsen T.M."/>
            <person name="Wayne K.J."/>
            <person name="Tettelin H."/>
            <person name="Glass J.I."/>
            <person name="Rusch D."/>
            <person name="Podicherti R."/>
            <person name="Tsui H.-C.T."/>
            <person name="Winkler M.E."/>
        </authorList>
    </citation>
    <scope>NUCLEOTIDE SEQUENCE</scope>
</reference>
<dbReference type="PANTHER" id="PTHR37953:SF1">
    <property type="entry name" value="UPF0127 PROTEIN MJ1496"/>
    <property type="match status" value="1"/>
</dbReference>
<evidence type="ECO:0000313" key="1">
    <source>
        <dbReference type="EMBL" id="SVD24578.1"/>
    </source>
</evidence>
<dbReference type="Pfam" id="PF02643">
    <property type="entry name" value="DUF192"/>
    <property type="match status" value="1"/>
</dbReference>
<dbReference type="InterPro" id="IPR038695">
    <property type="entry name" value="Saro_0823-like_sf"/>
</dbReference>
<organism evidence="1">
    <name type="scientific">marine metagenome</name>
    <dbReference type="NCBI Taxonomy" id="408172"/>
    <lineage>
        <taxon>unclassified sequences</taxon>
        <taxon>metagenomes</taxon>
        <taxon>ecological metagenomes</taxon>
    </lineage>
</organism>
<accession>A0A382TSX8</accession>
<dbReference type="EMBL" id="UINC01138557">
    <property type="protein sequence ID" value="SVD24578.1"/>
    <property type="molecule type" value="Genomic_DNA"/>
</dbReference>
<dbReference type="Gene3D" id="2.60.120.1140">
    <property type="entry name" value="Protein of unknown function DUF192"/>
    <property type="match status" value="1"/>
</dbReference>
<proteinExistence type="predicted"/>
<protein>
    <recommendedName>
        <fullName evidence="2">DUF192 domain-containing protein</fullName>
    </recommendedName>
</protein>
<name>A0A382TSX8_9ZZZZ</name>
<dbReference type="PANTHER" id="PTHR37953">
    <property type="entry name" value="UPF0127 PROTEIN MJ1496"/>
    <property type="match status" value="1"/>
</dbReference>